<proteinExistence type="predicted"/>
<accession>A0ABT2LDH3</accession>
<sequence length="179" mass="19159">MADPVNMDMATRSLNLAVNNKRERASWRRRAAVLSVAVALTSLSAGAYEKPTYAITVRFAPASTAVTPEMRIKLAELLDHIKRGHWCPLEAIWANGSADLSESGDHEARAKLAKARADAVANELRALGAPTAITFSGADGLVFGTQAWQGVVQIETVGGSYQQPCPKSQDAKGFRVPGR</sequence>
<evidence type="ECO:0008006" key="3">
    <source>
        <dbReference type="Google" id="ProtNLM"/>
    </source>
</evidence>
<organism evidence="1 2">
    <name type="scientific">Ralstonia mojiangensis</name>
    <dbReference type="NCBI Taxonomy" id="2953895"/>
    <lineage>
        <taxon>Bacteria</taxon>
        <taxon>Pseudomonadati</taxon>
        <taxon>Pseudomonadota</taxon>
        <taxon>Betaproteobacteria</taxon>
        <taxon>Burkholderiales</taxon>
        <taxon>Burkholderiaceae</taxon>
        <taxon>Ralstonia</taxon>
    </lineage>
</organism>
<dbReference type="EMBL" id="JAOCQI010000003">
    <property type="protein sequence ID" value="MCT7313267.1"/>
    <property type="molecule type" value="Genomic_DNA"/>
</dbReference>
<dbReference type="Proteomes" id="UP001164420">
    <property type="component" value="Unassembled WGS sequence"/>
</dbReference>
<dbReference type="Gene3D" id="3.30.1330.60">
    <property type="entry name" value="OmpA-like domain"/>
    <property type="match status" value="1"/>
</dbReference>
<dbReference type="InterPro" id="IPR036737">
    <property type="entry name" value="OmpA-like_sf"/>
</dbReference>
<keyword evidence="2" id="KW-1185">Reference proteome</keyword>
<name>A0ABT2LDH3_9RALS</name>
<protein>
    <recommendedName>
        <fullName evidence="3">OmpA-like domain-containing protein</fullName>
    </recommendedName>
</protein>
<dbReference type="SUPFAM" id="SSF103088">
    <property type="entry name" value="OmpA-like"/>
    <property type="match status" value="1"/>
</dbReference>
<gene>
    <name evidence="1" type="ORF">N5J06_20020</name>
</gene>
<evidence type="ECO:0000313" key="1">
    <source>
        <dbReference type="EMBL" id="MCT7313267.1"/>
    </source>
</evidence>
<evidence type="ECO:0000313" key="2">
    <source>
        <dbReference type="Proteomes" id="UP001164420"/>
    </source>
</evidence>
<comment type="caution">
    <text evidence="1">The sequence shown here is derived from an EMBL/GenBank/DDBJ whole genome shotgun (WGS) entry which is preliminary data.</text>
</comment>
<dbReference type="RefSeq" id="WP_260785014.1">
    <property type="nucleotide sequence ID" value="NZ_JAOCQI010000003.1"/>
</dbReference>
<reference evidence="1 2" key="1">
    <citation type="journal article" date="2023" name="Front. Microbiol.">
        <title>Ralstonia chuxiongensis sp. nov., Ralstonia mojiangensis sp. nov., and Ralstonia soli sp. nov., isolated from tobacco fields, are three novel species in the family Burkholderiaceae.</title>
        <authorList>
            <person name="Lu C.H."/>
            <person name="Zhang Y.Y."/>
            <person name="Jiang N."/>
            <person name="Chen W."/>
            <person name="Shao X."/>
            <person name="Zhao Z.M."/>
            <person name="Lu W.L."/>
            <person name="Hu X."/>
            <person name="Xi Y.X."/>
            <person name="Zou S.Y."/>
            <person name="Wei Q.J."/>
            <person name="Lin Z.L."/>
            <person name="Gong L."/>
            <person name="Gai X.T."/>
            <person name="Zhang L.Q."/>
            <person name="Li J.Y."/>
            <person name="Jin Y."/>
            <person name="Xia Z.Y."/>
        </authorList>
    </citation>
    <scope>NUCLEOTIDE SEQUENCE [LARGE SCALE GENOMIC DNA]</scope>
    <source>
        <strain evidence="1 2">22TCJT01-1</strain>
    </source>
</reference>